<dbReference type="Proteomes" id="UP000267187">
    <property type="component" value="Unassembled WGS sequence"/>
</dbReference>
<dbReference type="Gene3D" id="3.10.590.10">
    <property type="entry name" value="ph1033 like domains"/>
    <property type="match status" value="1"/>
</dbReference>
<dbReference type="SUPFAM" id="SSF88697">
    <property type="entry name" value="PUA domain-like"/>
    <property type="match status" value="1"/>
</dbReference>
<name>A0A3M0AB14_9GAMM</name>
<feature type="domain" description="EVE" evidence="1">
    <location>
        <begin position="2"/>
        <end position="149"/>
    </location>
</feature>
<dbReference type="PANTHER" id="PTHR14087:SF7">
    <property type="entry name" value="THYMOCYTE NUCLEAR PROTEIN 1"/>
    <property type="match status" value="1"/>
</dbReference>
<protein>
    <submittedName>
        <fullName evidence="2">Putative RNA-binding protein with PUA-like domain</fullName>
    </submittedName>
</protein>
<dbReference type="InterPro" id="IPR052181">
    <property type="entry name" value="5hmC_binding"/>
</dbReference>
<dbReference type="InterPro" id="IPR002740">
    <property type="entry name" value="EVE_domain"/>
</dbReference>
<dbReference type="InterPro" id="IPR015947">
    <property type="entry name" value="PUA-like_sf"/>
</dbReference>
<reference evidence="2 3" key="1">
    <citation type="submission" date="2018-10" db="EMBL/GenBank/DDBJ databases">
        <title>Genomic Encyclopedia of Type Strains, Phase IV (KMG-IV): sequencing the most valuable type-strain genomes for metagenomic binning, comparative biology and taxonomic classification.</title>
        <authorList>
            <person name="Goeker M."/>
        </authorList>
    </citation>
    <scope>NUCLEOTIDE SEQUENCE [LARGE SCALE GENOMIC DNA]</scope>
    <source>
        <strain evidence="2 3">DSM 25080</strain>
    </source>
</reference>
<dbReference type="RefSeq" id="WP_121875679.1">
    <property type="nucleotide sequence ID" value="NZ_REFJ01000001.1"/>
</dbReference>
<sequence>MNYWLLKSEPDDFSISDLKALGKTGEGWNGVRNYQARNFMRDDMALGDLVLFYHSSCKAVGVVGIAKVVKTAYPDPTQFDPNSHYFDPKASHEVPRWFQVDIAFERALKRVPLAAMKANEKLAGLLLIKASRLSVMPVSAEHFAEIVAMSEAR</sequence>
<dbReference type="CDD" id="cd21133">
    <property type="entry name" value="EVE"/>
    <property type="match status" value="1"/>
</dbReference>
<dbReference type="EMBL" id="REFJ01000001">
    <property type="protein sequence ID" value="RMA82341.1"/>
    <property type="molecule type" value="Genomic_DNA"/>
</dbReference>
<dbReference type="Pfam" id="PF01878">
    <property type="entry name" value="EVE"/>
    <property type="match status" value="1"/>
</dbReference>
<dbReference type="AlphaFoldDB" id="A0A3M0AB14"/>
<dbReference type="InterPro" id="IPR047197">
    <property type="entry name" value="THYN1-like_EVE"/>
</dbReference>
<evidence type="ECO:0000313" key="3">
    <source>
        <dbReference type="Proteomes" id="UP000267187"/>
    </source>
</evidence>
<gene>
    <name evidence="2" type="ORF">DFR27_0290</name>
</gene>
<dbReference type="PANTHER" id="PTHR14087">
    <property type="entry name" value="THYMOCYTE NUCLEAR PROTEIN 1"/>
    <property type="match status" value="1"/>
</dbReference>
<comment type="caution">
    <text evidence="2">The sequence shown here is derived from an EMBL/GenBank/DDBJ whole genome shotgun (WGS) entry which is preliminary data.</text>
</comment>
<keyword evidence="3" id="KW-1185">Reference proteome</keyword>
<proteinExistence type="predicted"/>
<accession>A0A3M0AB14</accession>
<dbReference type="OrthoDB" id="9791347at2"/>
<evidence type="ECO:0000313" key="2">
    <source>
        <dbReference type="EMBL" id="RMA82341.1"/>
    </source>
</evidence>
<evidence type="ECO:0000259" key="1">
    <source>
        <dbReference type="Pfam" id="PF01878"/>
    </source>
</evidence>
<organism evidence="2 3">
    <name type="scientific">Umboniibacter marinipuniceus</name>
    <dbReference type="NCBI Taxonomy" id="569599"/>
    <lineage>
        <taxon>Bacteria</taxon>
        <taxon>Pseudomonadati</taxon>
        <taxon>Pseudomonadota</taxon>
        <taxon>Gammaproteobacteria</taxon>
        <taxon>Cellvibrionales</taxon>
        <taxon>Cellvibrionaceae</taxon>
        <taxon>Umboniibacter</taxon>
    </lineage>
</organism>